<dbReference type="GO" id="GO:0003723">
    <property type="term" value="F:RNA binding"/>
    <property type="evidence" value="ECO:0007669"/>
    <property type="project" value="InterPro"/>
</dbReference>
<dbReference type="AlphaFoldDB" id="A0A9D3MGE4"/>
<dbReference type="InterPro" id="IPR057810">
    <property type="entry name" value="RBD_ZCCHC3_1st"/>
</dbReference>
<gene>
    <name evidence="4" type="ORF">ANANG_G00138900</name>
</gene>
<keyword evidence="1" id="KW-0863">Zinc-finger</keyword>
<keyword evidence="1" id="KW-0479">Metal-binding</keyword>
<feature type="region of interest" description="Disordered" evidence="2">
    <location>
        <begin position="203"/>
        <end position="467"/>
    </location>
</feature>
<dbReference type="Pfam" id="PF00098">
    <property type="entry name" value="zf-CCHC"/>
    <property type="match status" value="1"/>
</dbReference>
<reference evidence="4" key="1">
    <citation type="submission" date="2021-01" db="EMBL/GenBank/DDBJ databases">
        <title>A chromosome-scale assembly of European eel, Anguilla anguilla.</title>
        <authorList>
            <person name="Henkel C."/>
            <person name="Jong-Raadsen S.A."/>
            <person name="Dufour S."/>
            <person name="Weltzien F.-A."/>
            <person name="Palstra A.P."/>
            <person name="Pelster B."/>
            <person name="Spaink H.P."/>
            <person name="Van Den Thillart G.E."/>
            <person name="Jansen H."/>
            <person name="Zahm M."/>
            <person name="Klopp C."/>
            <person name="Cedric C."/>
            <person name="Louis A."/>
            <person name="Berthelot C."/>
            <person name="Parey E."/>
            <person name="Roest Crollius H."/>
            <person name="Montfort J."/>
            <person name="Robinson-Rechavi M."/>
            <person name="Bucao C."/>
            <person name="Bouchez O."/>
            <person name="Gislard M."/>
            <person name="Lluch J."/>
            <person name="Milhes M."/>
            <person name="Lampietro C."/>
            <person name="Lopez Roques C."/>
            <person name="Donnadieu C."/>
            <person name="Braasch I."/>
            <person name="Desvignes T."/>
            <person name="Postlethwait J."/>
            <person name="Bobe J."/>
            <person name="Guiguen Y."/>
            <person name="Dirks R."/>
        </authorList>
    </citation>
    <scope>NUCLEOTIDE SEQUENCE</scope>
    <source>
        <strain evidence="4">Tag_6206</strain>
        <tissue evidence="4">Liver</tissue>
    </source>
</reference>
<dbReference type="InterPro" id="IPR042509">
    <property type="entry name" value="ZCCHC3"/>
</dbReference>
<dbReference type="InterPro" id="IPR057811">
    <property type="entry name" value="RBD_ZCCHC3_2nd"/>
</dbReference>
<dbReference type="Gene3D" id="4.10.60.10">
    <property type="entry name" value="Zinc finger, CCHC-type"/>
    <property type="match status" value="1"/>
</dbReference>
<evidence type="ECO:0000313" key="4">
    <source>
        <dbReference type="EMBL" id="KAG5845423.1"/>
    </source>
</evidence>
<dbReference type="Pfam" id="PF23057">
    <property type="entry name" value="RBD_ZCCHC3_1st"/>
    <property type="match status" value="1"/>
</dbReference>
<accession>A0A9D3MGE4</accession>
<feature type="compositionally biased region" description="Polar residues" evidence="2">
    <location>
        <begin position="257"/>
        <end position="268"/>
    </location>
</feature>
<keyword evidence="5" id="KW-1185">Reference proteome</keyword>
<keyword evidence="1" id="KW-0862">Zinc</keyword>
<dbReference type="GO" id="GO:0003690">
    <property type="term" value="F:double-stranded DNA binding"/>
    <property type="evidence" value="ECO:0007669"/>
    <property type="project" value="InterPro"/>
</dbReference>
<feature type="compositionally biased region" description="Pro residues" evidence="2">
    <location>
        <begin position="366"/>
        <end position="379"/>
    </location>
</feature>
<evidence type="ECO:0000313" key="5">
    <source>
        <dbReference type="Proteomes" id="UP001044222"/>
    </source>
</evidence>
<feature type="domain" description="CCHC-type" evidence="3">
    <location>
        <begin position="182"/>
        <end position="196"/>
    </location>
</feature>
<feature type="compositionally biased region" description="Basic residues" evidence="2">
    <location>
        <begin position="311"/>
        <end position="321"/>
    </location>
</feature>
<feature type="compositionally biased region" description="Low complexity" evidence="2">
    <location>
        <begin position="295"/>
        <end position="305"/>
    </location>
</feature>
<protein>
    <recommendedName>
        <fullName evidence="3">CCHC-type domain-containing protein</fullName>
    </recommendedName>
</protein>
<dbReference type="Proteomes" id="UP001044222">
    <property type="component" value="Chromosome 7"/>
</dbReference>
<evidence type="ECO:0000259" key="3">
    <source>
        <dbReference type="PROSITE" id="PS50158"/>
    </source>
</evidence>
<feature type="compositionally biased region" description="Pro residues" evidence="2">
    <location>
        <begin position="207"/>
        <end position="246"/>
    </location>
</feature>
<feature type="domain" description="CCHC-type" evidence="3">
    <location>
        <begin position="146"/>
        <end position="159"/>
    </location>
</feature>
<evidence type="ECO:0000256" key="2">
    <source>
        <dbReference type="SAM" id="MobiDB-lite"/>
    </source>
</evidence>
<dbReference type="PANTHER" id="PTHR22639">
    <property type="entry name" value="GAG-RELATED PROTEIN"/>
    <property type="match status" value="1"/>
</dbReference>
<dbReference type="InterPro" id="IPR001878">
    <property type="entry name" value="Znf_CCHC"/>
</dbReference>
<dbReference type="GO" id="GO:0008270">
    <property type="term" value="F:zinc ion binding"/>
    <property type="evidence" value="ECO:0007669"/>
    <property type="project" value="UniProtKB-KW"/>
</dbReference>
<dbReference type="PANTHER" id="PTHR22639:SF3">
    <property type="entry name" value="ZINC FINGER CCHC DOMAIN-CONTAINING PROTEIN 3"/>
    <property type="match status" value="1"/>
</dbReference>
<name>A0A9D3MGE4_ANGAN</name>
<sequence>MGFVPGDLNCLVKVPGNADIFEISFRTANILERFWNLYREGKGKAPLSNFDVEPLSDTENKVVTVQFYNEAVQDHDVSTWLGRYGLVKSEARRVLDEDGVWTGARKWLVQLKPDPSAPGGVCHIPSSITLGRHRGAVFYYGMPKLCRNCGELGHLAAACTVVKCKTCGGEHETRACRDPKPCNLCGARGHLFRDCPLSYANRARSTVPPPPSAAPPPAPQPPPPTPMPRTRPPTPTPSQPGSPPPQAQTTAQDPTLGITTPGTPNSTVPPAELGPTNPVTVKEEPDSDTPIVVLESDSSTSESDSITPWQKIKKRKGKRIRSPTSIIQEPPIQPPNPAIVRQKTHTTKTPKQLSSKPEHRQQPIARPEPPPCPTKPSTPPLIHHRETLQNTITAHARIVRDQPASGPDPVKGTGASPSSQGPPGTGGKPGARTPAPTSPGRNLPGSQEGRPGSAHGPGVSRRLNNQDIVNQKLNKICKDIANSNIGS</sequence>
<dbReference type="EMBL" id="JAFIRN010000007">
    <property type="protein sequence ID" value="KAG5845423.1"/>
    <property type="molecule type" value="Genomic_DNA"/>
</dbReference>
<dbReference type="Pfam" id="PF23058">
    <property type="entry name" value="RBD_ZCCHC3_2nd"/>
    <property type="match status" value="1"/>
</dbReference>
<organism evidence="4 5">
    <name type="scientific">Anguilla anguilla</name>
    <name type="common">European freshwater eel</name>
    <name type="synonym">Muraena anguilla</name>
    <dbReference type="NCBI Taxonomy" id="7936"/>
    <lineage>
        <taxon>Eukaryota</taxon>
        <taxon>Metazoa</taxon>
        <taxon>Chordata</taxon>
        <taxon>Craniata</taxon>
        <taxon>Vertebrata</taxon>
        <taxon>Euteleostomi</taxon>
        <taxon>Actinopterygii</taxon>
        <taxon>Neopterygii</taxon>
        <taxon>Teleostei</taxon>
        <taxon>Anguilliformes</taxon>
        <taxon>Anguillidae</taxon>
        <taxon>Anguilla</taxon>
    </lineage>
</organism>
<dbReference type="GO" id="GO:0002218">
    <property type="term" value="P:activation of innate immune response"/>
    <property type="evidence" value="ECO:0007669"/>
    <property type="project" value="InterPro"/>
</dbReference>
<comment type="caution">
    <text evidence="4">The sequence shown here is derived from an EMBL/GenBank/DDBJ whole genome shotgun (WGS) entry which is preliminary data.</text>
</comment>
<dbReference type="PROSITE" id="PS50158">
    <property type="entry name" value="ZF_CCHC"/>
    <property type="match status" value="2"/>
</dbReference>
<proteinExistence type="predicted"/>
<feature type="compositionally biased region" description="Low complexity" evidence="2">
    <location>
        <begin position="412"/>
        <end position="422"/>
    </location>
</feature>
<evidence type="ECO:0000256" key="1">
    <source>
        <dbReference type="PROSITE-ProRule" id="PRU00047"/>
    </source>
</evidence>
<dbReference type="SMART" id="SM00343">
    <property type="entry name" value="ZnF_C2HC"/>
    <property type="match status" value="2"/>
</dbReference>